<accession>A0AAV0F2C8</accession>
<dbReference type="InterPro" id="IPR017946">
    <property type="entry name" value="PLC-like_Pdiesterase_TIM-brl"/>
</dbReference>
<evidence type="ECO:0000256" key="1">
    <source>
        <dbReference type="ARBA" id="ARBA00012247"/>
    </source>
</evidence>
<dbReference type="GO" id="GO:0008889">
    <property type="term" value="F:glycerophosphodiester phosphodiesterase activity"/>
    <property type="evidence" value="ECO:0007669"/>
    <property type="project" value="UniProtKB-EC"/>
</dbReference>
<protein>
    <recommendedName>
        <fullName evidence="1">glycerophosphodiester phosphodiesterase</fullName>
        <ecNumber evidence="1">3.1.4.46</ecNumber>
    </recommendedName>
</protein>
<sequence length="178" mass="19911">MKVVLDDAKERVIMFSTFHPDAALLIRKLQNLYPVFFLSNGGNEIHSDTRRNSLEEAVKLCLAGGLQGIVSEVKAILRNPSAINKIKDSHLSLITYGQLNNVGEVVYMQRNMGVEGVIVDVVEEIMETVSELNDTDSGERGQALCIDEKTVLTEKMDRHCSKEEILCLFSLLPLLLHR</sequence>
<organism evidence="6 7">
    <name type="scientific">Cuscuta epithymum</name>
    <dbReference type="NCBI Taxonomy" id="186058"/>
    <lineage>
        <taxon>Eukaryota</taxon>
        <taxon>Viridiplantae</taxon>
        <taxon>Streptophyta</taxon>
        <taxon>Embryophyta</taxon>
        <taxon>Tracheophyta</taxon>
        <taxon>Spermatophyta</taxon>
        <taxon>Magnoliopsida</taxon>
        <taxon>eudicotyledons</taxon>
        <taxon>Gunneridae</taxon>
        <taxon>Pentapetalae</taxon>
        <taxon>asterids</taxon>
        <taxon>lamiids</taxon>
        <taxon>Solanales</taxon>
        <taxon>Convolvulaceae</taxon>
        <taxon>Cuscuteae</taxon>
        <taxon>Cuscuta</taxon>
        <taxon>Cuscuta subgen. Cuscuta</taxon>
    </lineage>
</organism>
<feature type="domain" description="GP-PDE" evidence="5">
    <location>
        <begin position="1"/>
        <end position="129"/>
    </location>
</feature>
<dbReference type="PANTHER" id="PTHR22958">
    <property type="entry name" value="GLYCEROPHOSPHORYL DIESTER PHOSPHODIESTERASE"/>
    <property type="match status" value="1"/>
</dbReference>
<evidence type="ECO:0000256" key="4">
    <source>
        <dbReference type="ARBA" id="ARBA00047512"/>
    </source>
</evidence>
<dbReference type="PANTHER" id="PTHR22958:SF34">
    <property type="entry name" value="GLYCEROPHOSPHODIESTER PHOSPHODIESTERASE GDPD3"/>
    <property type="match status" value="1"/>
</dbReference>
<dbReference type="GO" id="GO:0046475">
    <property type="term" value="P:glycerophospholipid catabolic process"/>
    <property type="evidence" value="ECO:0007669"/>
    <property type="project" value="TreeGrafter"/>
</dbReference>
<reference evidence="6" key="1">
    <citation type="submission" date="2022-07" db="EMBL/GenBank/DDBJ databases">
        <authorList>
            <person name="Macas J."/>
            <person name="Novak P."/>
            <person name="Neumann P."/>
        </authorList>
    </citation>
    <scope>NUCLEOTIDE SEQUENCE</scope>
</reference>
<evidence type="ECO:0000313" key="6">
    <source>
        <dbReference type="EMBL" id="CAH9129650.1"/>
    </source>
</evidence>
<keyword evidence="7" id="KW-1185">Reference proteome</keyword>
<evidence type="ECO:0000256" key="3">
    <source>
        <dbReference type="ARBA" id="ARBA00022801"/>
    </source>
</evidence>
<name>A0AAV0F2C8_9ASTE</name>
<dbReference type="InterPro" id="IPR030395">
    <property type="entry name" value="GP_PDE_dom"/>
</dbReference>
<keyword evidence="2" id="KW-0319">Glycerol metabolism</keyword>
<dbReference type="Pfam" id="PF03009">
    <property type="entry name" value="GDPD"/>
    <property type="match status" value="1"/>
</dbReference>
<dbReference type="Proteomes" id="UP001152523">
    <property type="component" value="Unassembled WGS sequence"/>
</dbReference>
<gene>
    <name evidence="6" type="ORF">CEPIT_LOCUS30014</name>
</gene>
<dbReference type="SUPFAM" id="SSF51695">
    <property type="entry name" value="PLC-like phosphodiesterases"/>
    <property type="match status" value="1"/>
</dbReference>
<dbReference type="InterPro" id="IPR051578">
    <property type="entry name" value="GDPD"/>
</dbReference>
<comment type="caution">
    <text evidence="6">The sequence shown here is derived from an EMBL/GenBank/DDBJ whole genome shotgun (WGS) entry which is preliminary data.</text>
</comment>
<dbReference type="AlphaFoldDB" id="A0AAV0F2C8"/>
<dbReference type="EMBL" id="CAMAPF010000956">
    <property type="protein sequence ID" value="CAH9129650.1"/>
    <property type="molecule type" value="Genomic_DNA"/>
</dbReference>
<dbReference type="EC" id="3.1.4.46" evidence="1"/>
<dbReference type="GO" id="GO:0006071">
    <property type="term" value="P:glycerol metabolic process"/>
    <property type="evidence" value="ECO:0007669"/>
    <property type="project" value="UniProtKB-KW"/>
</dbReference>
<dbReference type="PROSITE" id="PS51704">
    <property type="entry name" value="GP_PDE"/>
    <property type="match status" value="1"/>
</dbReference>
<evidence type="ECO:0000259" key="5">
    <source>
        <dbReference type="PROSITE" id="PS51704"/>
    </source>
</evidence>
<evidence type="ECO:0000313" key="7">
    <source>
        <dbReference type="Proteomes" id="UP001152523"/>
    </source>
</evidence>
<evidence type="ECO:0000256" key="2">
    <source>
        <dbReference type="ARBA" id="ARBA00022798"/>
    </source>
</evidence>
<comment type="catalytic activity">
    <reaction evidence="4">
        <text>a sn-glycero-3-phosphodiester + H2O = an alcohol + sn-glycerol 3-phosphate + H(+)</text>
        <dbReference type="Rhea" id="RHEA:12969"/>
        <dbReference type="ChEBI" id="CHEBI:15377"/>
        <dbReference type="ChEBI" id="CHEBI:15378"/>
        <dbReference type="ChEBI" id="CHEBI:30879"/>
        <dbReference type="ChEBI" id="CHEBI:57597"/>
        <dbReference type="ChEBI" id="CHEBI:83408"/>
        <dbReference type="EC" id="3.1.4.46"/>
    </reaction>
</comment>
<proteinExistence type="predicted"/>
<dbReference type="Gene3D" id="3.20.20.190">
    <property type="entry name" value="Phosphatidylinositol (PI) phosphodiesterase"/>
    <property type="match status" value="1"/>
</dbReference>
<keyword evidence="3" id="KW-0378">Hydrolase</keyword>